<proteinExistence type="predicted"/>
<accession>A0A0G2JBM5</accession>
<name>A0A0G2JBM5_9EURO</name>
<dbReference type="EMBL" id="LCZI01000208">
    <property type="protein sequence ID" value="KKZ67741.1"/>
    <property type="molecule type" value="Genomic_DNA"/>
</dbReference>
<dbReference type="OrthoDB" id="10580118at2759"/>
<gene>
    <name evidence="1" type="ORF">EMCG_06608</name>
</gene>
<evidence type="ECO:0000313" key="1">
    <source>
        <dbReference type="EMBL" id="KKZ67741.1"/>
    </source>
</evidence>
<comment type="caution">
    <text evidence="1">The sequence shown here is derived from an EMBL/GenBank/DDBJ whole genome shotgun (WGS) entry which is preliminary data.</text>
</comment>
<sequence>PISSLLEHCFSWEKPDSMEMAPCCWSNQNQASPCQVLSGCGNPFSAPNGLCMHSQQGPSSPAPHGHVDHMLDTGLPHGDDRGSGRPSIFQQLGSTFFLKFVRFLLLFVNCCVRN</sequence>
<dbReference type="AlphaFoldDB" id="A0A0G2JBM5"/>
<feature type="non-terminal residue" evidence="1">
    <location>
        <position position="1"/>
    </location>
</feature>
<dbReference type="Proteomes" id="UP000034164">
    <property type="component" value="Unassembled WGS sequence"/>
</dbReference>
<reference evidence="2" key="1">
    <citation type="journal article" date="2015" name="PLoS Genet.">
        <title>The dynamic genome and transcriptome of the human fungal pathogen Blastomyces and close relative Emmonsia.</title>
        <authorList>
            <person name="Munoz J.F."/>
            <person name="Gauthier G.M."/>
            <person name="Desjardins C.A."/>
            <person name="Gallo J.E."/>
            <person name="Holder J."/>
            <person name="Sullivan T.D."/>
            <person name="Marty A.J."/>
            <person name="Carmen J.C."/>
            <person name="Chen Z."/>
            <person name="Ding L."/>
            <person name="Gujja S."/>
            <person name="Magrini V."/>
            <person name="Misas E."/>
            <person name="Mitreva M."/>
            <person name="Priest M."/>
            <person name="Saif S."/>
            <person name="Whiston E.A."/>
            <person name="Young S."/>
            <person name="Zeng Q."/>
            <person name="Goldman W.E."/>
            <person name="Mardis E.R."/>
            <person name="Taylor J.W."/>
            <person name="McEwen J.G."/>
            <person name="Clay O.K."/>
            <person name="Klein B.S."/>
            <person name="Cuomo C.A."/>
        </authorList>
    </citation>
    <scope>NUCLEOTIDE SEQUENCE [LARGE SCALE GENOMIC DNA]</scope>
    <source>
        <strain evidence="2">UAMH 3008</strain>
    </source>
</reference>
<evidence type="ECO:0000313" key="2">
    <source>
        <dbReference type="Proteomes" id="UP000034164"/>
    </source>
</evidence>
<organism evidence="1 2">
    <name type="scientific">[Emmonsia] crescens</name>
    <dbReference type="NCBI Taxonomy" id="73230"/>
    <lineage>
        <taxon>Eukaryota</taxon>
        <taxon>Fungi</taxon>
        <taxon>Dikarya</taxon>
        <taxon>Ascomycota</taxon>
        <taxon>Pezizomycotina</taxon>
        <taxon>Eurotiomycetes</taxon>
        <taxon>Eurotiomycetidae</taxon>
        <taxon>Onygenales</taxon>
        <taxon>Ajellomycetaceae</taxon>
        <taxon>Emergomyces</taxon>
    </lineage>
</organism>
<dbReference type="VEuPathDB" id="FungiDB:EMCG_06608"/>
<protein>
    <submittedName>
        <fullName evidence="1">Uncharacterized protein</fullName>
    </submittedName>
</protein>
<feature type="non-terminal residue" evidence="1">
    <location>
        <position position="114"/>
    </location>
</feature>